<dbReference type="Proteomes" id="UP001485043">
    <property type="component" value="Unassembled WGS sequence"/>
</dbReference>
<name>A0AAW1T6Y7_9CHLO</name>
<organism evidence="1 2">
    <name type="scientific">Apatococcus fuscideae</name>
    <dbReference type="NCBI Taxonomy" id="2026836"/>
    <lineage>
        <taxon>Eukaryota</taxon>
        <taxon>Viridiplantae</taxon>
        <taxon>Chlorophyta</taxon>
        <taxon>core chlorophytes</taxon>
        <taxon>Trebouxiophyceae</taxon>
        <taxon>Chlorellales</taxon>
        <taxon>Chlorellaceae</taxon>
        <taxon>Apatococcus</taxon>
    </lineage>
</organism>
<sequence>MRGFSPLALQPLQDMTARREWDVVVPAHGGIRSVFCALDIELLDLPINISVPTYGPMARLRDLQSIPKVARGKIMGDLAARIVNADRFSHEGDHSVALRSQHLVGEAALLTLVFSRTSNLSEVLDTNLTPAGPTRPAAPFPEFSNQKEAWLLSRDQVRLAKVVWRDMGRALEALQREEHQIQCELGCTSSSEVFERQQWASMQAQPQPRLLELAARLQSNLRRQQHVLGRGRFITLFEICSPSSVQKMICSFWPRFPDILAFLKHLAEAL</sequence>
<keyword evidence="2" id="KW-1185">Reference proteome</keyword>
<proteinExistence type="predicted"/>
<evidence type="ECO:0000313" key="2">
    <source>
        <dbReference type="Proteomes" id="UP001485043"/>
    </source>
</evidence>
<evidence type="ECO:0000313" key="1">
    <source>
        <dbReference type="EMBL" id="KAK9865496.1"/>
    </source>
</evidence>
<protein>
    <submittedName>
        <fullName evidence="1">Uncharacterized protein</fullName>
    </submittedName>
</protein>
<reference evidence="1 2" key="1">
    <citation type="journal article" date="2024" name="Nat. Commun.">
        <title>Phylogenomics reveals the evolutionary origins of lichenization in chlorophyte algae.</title>
        <authorList>
            <person name="Puginier C."/>
            <person name="Libourel C."/>
            <person name="Otte J."/>
            <person name="Skaloud P."/>
            <person name="Haon M."/>
            <person name="Grisel S."/>
            <person name="Petersen M."/>
            <person name="Berrin J.G."/>
            <person name="Delaux P.M."/>
            <person name="Dal Grande F."/>
            <person name="Keller J."/>
        </authorList>
    </citation>
    <scope>NUCLEOTIDE SEQUENCE [LARGE SCALE GENOMIC DNA]</scope>
    <source>
        <strain evidence="1 2">SAG 2523</strain>
    </source>
</reference>
<gene>
    <name evidence="1" type="ORF">WJX84_002707</name>
</gene>
<dbReference type="EMBL" id="JALJOV010000243">
    <property type="protein sequence ID" value="KAK9865496.1"/>
    <property type="molecule type" value="Genomic_DNA"/>
</dbReference>
<dbReference type="AlphaFoldDB" id="A0AAW1T6Y7"/>
<comment type="caution">
    <text evidence="1">The sequence shown here is derived from an EMBL/GenBank/DDBJ whole genome shotgun (WGS) entry which is preliminary data.</text>
</comment>
<accession>A0AAW1T6Y7</accession>